<evidence type="ECO:0000313" key="1">
    <source>
        <dbReference type="EMBL" id="RDX99316.1"/>
    </source>
</evidence>
<protein>
    <submittedName>
        <fullName evidence="1">Uncharacterized protein</fullName>
    </submittedName>
</protein>
<comment type="caution">
    <text evidence="1">The sequence shown here is derived from an EMBL/GenBank/DDBJ whole genome shotgun (WGS) entry which is preliminary data.</text>
</comment>
<evidence type="ECO:0000313" key="2">
    <source>
        <dbReference type="Proteomes" id="UP000257109"/>
    </source>
</evidence>
<name>A0A371H9B1_MUCPR</name>
<organism evidence="1 2">
    <name type="scientific">Mucuna pruriens</name>
    <name type="common">Velvet bean</name>
    <name type="synonym">Dolichos pruriens</name>
    <dbReference type="NCBI Taxonomy" id="157652"/>
    <lineage>
        <taxon>Eukaryota</taxon>
        <taxon>Viridiplantae</taxon>
        <taxon>Streptophyta</taxon>
        <taxon>Embryophyta</taxon>
        <taxon>Tracheophyta</taxon>
        <taxon>Spermatophyta</taxon>
        <taxon>Magnoliopsida</taxon>
        <taxon>eudicotyledons</taxon>
        <taxon>Gunneridae</taxon>
        <taxon>Pentapetalae</taxon>
        <taxon>rosids</taxon>
        <taxon>fabids</taxon>
        <taxon>Fabales</taxon>
        <taxon>Fabaceae</taxon>
        <taxon>Papilionoideae</taxon>
        <taxon>50 kb inversion clade</taxon>
        <taxon>NPAAA clade</taxon>
        <taxon>indigoferoid/millettioid clade</taxon>
        <taxon>Phaseoleae</taxon>
        <taxon>Mucuna</taxon>
    </lineage>
</organism>
<dbReference type="EMBL" id="QJKJ01003258">
    <property type="protein sequence ID" value="RDX99316.1"/>
    <property type="molecule type" value="Genomic_DNA"/>
</dbReference>
<dbReference type="AlphaFoldDB" id="A0A371H9B1"/>
<feature type="non-terminal residue" evidence="1">
    <location>
        <position position="1"/>
    </location>
</feature>
<dbReference type="Proteomes" id="UP000257109">
    <property type="component" value="Unassembled WGS sequence"/>
</dbReference>
<accession>A0A371H9B1</accession>
<proteinExistence type="predicted"/>
<sequence length="95" mass="10611">MNLLECVNKVLPLVEALSRLIGINTKKLMNIIQKNQVEVCTHQKHLISLHKGMDKHSLLIRLTQSKTSLKDILGSGCLLTTTQISLLIVAIRLDN</sequence>
<reference evidence="1" key="1">
    <citation type="submission" date="2018-05" db="EMBL/GenBank/DDBJ databases">
        <title>Draft genome of Mucuna pruriens seed.</title>
        <authorList>
            <person name="Nnadi N.E."/>
            <person name="Vos R."/>
            <person name="Hasami M.H."/>
            <person name="Devisetty U.K."/>
            <person name="Aguiy J.C."/>
        </authorList>
    </citation>
    <scope>NUCLEOTIDE SEQUENCE [LARGE SCALE GENOMIC DNA]</scope>
    <source>
        <strain evidence="1">JCA_2017</strain>
    </source>
</reference>
<keyword evidence="2" id="KW-1185">Reference proteome</keyword>
<gene>
    <name evidence="1" type="ORF">CR513_17640</name>
</gene>